<name>A0A8X7C9B3_9ARAC</name>
<protein>
    <submittedName>
        <fullName evidence="2">Uncharacterized protein</fullName>
    </submittedName>
</protein>
<keyword evidence="3" id="KW-1185">Reference proteome</keyword>
<comment type="caution">
    <text evidence="2">The sequence shown here is derived from an EMBL/GenBank/DDBJ whole genome shotgun (WGS) entry which is preliminary data.</text>
</comment>
<dbReference type="OrthoDB" id="6379801at2759"/>
<organism evidence="2 3">
    <name type="scientific">Trichonephila inaurata madagascariensis</name>
    <dbReference type="NCBI Taxonomy" id="2747483"/>
    <lineage>
        <taxon>Eukaryota</taxon>
        <taxon>Metazoa</taxon>
        <taxon>Ecdysozoa</taxon>
        <taxon>Arthropoda</taxon>
        <taxon>Chelicerata</taxon>
        <taxon>Arachnida</taxon>
        <taxon>Araneae</taxon>
        <taxon>Araneomorphae</taxon>
        <taxon>Entelegynae</taxon>
        <taxon>Araneoidea</taxon>
        <taxon>Nephilidae</taxon>
        <taxon>Trichonephila</taxon>
        <taxon>Trichonephila inaurata</taxon>
    </lineage>
</organism>
<evidence type="ECO:0000313" key="3">
    <source>
        <dbReference type="Proteomes" id="UP000886998"/>
    </source>
</evidence>
<accession>A0A8X7C9B3</accession>
<proteinExistence type="predicted"/>
<dbReference type="AlphaFoldDB" id="A0A8X7C9B3"/>
<evidence type="ECO:0000313" key="2">
    <source>
        <dbReference type="EMBL" id="GFY58518.1"/>
    </source>
</evidence>
<dbReference type="EMBL" id="BMAV01012137">
    <property type="protein sequence ID" value="GFY58518.1"/>
    <property type="molecule type" value="Genomic_DNA"/>
</dbReference>
<dbReference type="Proteomes" id="UP000886998">
    <property type="component" value="Unassembled WGS sequence"/>
</dbReference>
<sequence length="295" mass="32973">MLEIENSTPSPTPETTKKLEEELFILEAKIKTLEGKMTEFLPCPIALCKHNFKFKAVKRPAEPVIRPSKFSAKANKNLSDKKDFVFPKKTAKNVAMEKNEQLNVRNSFAVLNAENEDAEDVTPPTYKIKPIFMRLTLNYNLILQEINRTHPTAKNTHTKGKVTGKSATENRKRNENKQNTSPLVIPGLTFAQVSNPNKSQQMAAQRNASSASNQNQTKNNKNETDNKEAINAILNDNSELGYLQALLEIQKIFSLFPSLLSEMKKSQSCTNPADKINCLLKGVCSSFTSLTVNDA</sequence>
<reference evidence="2" key="1">
    <citation type="submission" date="2020-08" db="EMBL/GenBank/DDBJ databases">
        <title>Multicomponent nature underlies the extraordinary mechanical properties of spider dragline silk.</title>
        <authorList>
            <person name="Kono N."/>
            <person name="Nakamura H."/>
            <person name="Mori M."/>
            <person name="Yoshida Y."/>
            <person name="Ohtoshi R."/>
            <person name="Malay A.D."/>
            <person name="Moran D.A.P."/>
            <person name="Tomita M."/>
            <person name="Numata K."/>
            <person name="Arakawa K."/>
        </authorList>
    </citation>
    <scope>NUCLEOTIDE SEQUENCE</scope>
</reference>
<feature type="region of interest" description="Disordered" evidence="1">
    <location>
        <begin position="150"/>
        <end position="225"/>
    </location>
</feature>
<evidence type="ECO:0000256" key="1">
    <source>
        <dbReference type="SAM" id="MobiDB-lite"/>
    </source>
</evidence>
<feature type="compositionally biased region" description="Low complexity" evidence="1">
    <location>
        <begin position="199"/>
        <end position="219"/>
    </location>
</feature>
<gene>
    <name evidence="2" type="primary">NCL1_34574</name>
    <name evidence="2" type="ORF">TNIN_404961</name>
</gene>